<reference evidence="8" key="1">
    <citation type="submission" date="2021-07" db="EMBL/GenBank/DDBJ databases">
        <title>Draft genome of Mortierella alpina, strain LL118, isolated from an aspen leaf litter sample.</title>
        <authorList>
            <person name="Yang S."/>
            <person name="Vinatzer B.A."/>
        </authorList>
    </citation>
    <scope>NUCLEOTIDE SEQUENCE</scope>
    <source>
        <strain evidence="8">LL118</strain>
    </source>
</reference>
<keyword evidence="2" id="KW-0479">Metal-binding</keyword>
<dbReference type="EMBL" id="JAIFTL010000011">
    <property type="protein sequence ID" value="KAG9326941.1"/>
    <property type="molecule type" value="Genomic_DNA"/>
</dbReference>
<dbReference type="InterPro" id="IPR001965">
    <property type="entry name" value="Znf_PHD"/>
</dbReference>
<dbReference type="Pfam" id="PF00628">
    <property type="entry name" value="PHD"/>
    <property type="match status" value="1"/>
</dbReference>
<gene>
    <name evidence="8" type="ORF">KVV02_001891</name>
</gene>
<evidence type="ECO:0000256" key="3">
    <source>
        <dbReference type="ARBA" id="ARBA00022771"/>
    </source>
</evidence>
<dbReference type="GO" id="GO:0045893">
    <property type="term" value="P:positive regulation of DNA-templated transcription"/>
    <property type="evidence" value="ECO:0007669"/>
    <property type="project" value="TreeGrafter"/>
</dbReference>
<dbReference type="PANTHER" id="PTHR46174:SF1">
    <property type="entry name" value="CXXC-TYPE ZINC FINGER PROTEIN 1"/>
    <property type="match status" value="1"/>
</dbReference>
<dbReference type="AlphaFoldDB" id="A0A9P8ACC1"/>
<dbReference type="InterPro" id="IPR001810">
    <property type="entry name" value="F-box_dom"/>
</dbReference>
<evidence type="ECO:0000256" key="4">
    <source>
        <dbReference type="ARBA" id="ARBA00022833"/>
    </source>
</evidence>
<keyword evidence="4" id="KW-0862">Zinc</keyword>
<evidence type="ECO:0000256" key="2">
    <source>
        <dbReference type="ARBA" id="ARBA00022723"/>
    </source>
</evidence>
<dbReference type="GO" id="GO:0008270">
    <property type="term" value="F:zinc ion binding"/>
    <property type="evidence" value="ECO:0007669"/>
    <property type="project" value="UniProtKB-KW"/>
</dbReference>
<dbReference type="InterPro" id="IPR037869">
    <property type="entry name" value="Spp1/CFP1"/>
</dbReference>
<dbReference type="SUPFAM" id="SSF57903">
    <property type="entry name" value="FYVE/PHD zinc finger"/>
    <property type="match status" value="1"/>
</dbReference>
<keyword evidence="5" id="KW-0539">Nucleus</keyword>
<sequence length="536" mass="60934">MNASTPAPCVCGSDEDVGFMICCDGCDSWMHGPCVKISKKFSTGIDYYFCPRCRLLDKETSRTTGIVAASTRLPCVQLSKLLEVSDEILVLILAFIRCQKSLCRVSSTCKRLWSVAQDPYLWKYVTLDHDASLRQHWDSLIQPKLLRSNLGELNLMGEIAAPVMIDALKLDRFTGLTVLRLEDIQTYTVYRLASKLHWLRVFEARRIKGNSETWDWRPFQKLALLEELLLWRNEKPMQTFSLSQDMAIEIPDDIYPIGEQHVWGGFVQLSSPGSSESTSGSESDEEQSPADETSSVYSNHQSEDSQASTGLQARATQRRVMPNLKKLALINVVSPTTHRGTDSVMRDLVSRVTTFVYWNSFNIIFPVIRADYEQLVHLTLIEPCEPAWREGTWQEHAEVFARMRSLESVTMINTNMNRRFLVPILEALLSLARLRCIRMVSTEDLETIDVVLAHVLEVQWSGRLVVSIQDDLGSDPSSRDWCARAMDLVGKANLVASPQIGDRDRLDFSVNFFRSEWDEDAGLKRLCLKAWQHALQ</sequence>
<proteinExistence type="predicted"/>
<dbReference type="PANTHER" id="PTHR46174">
    <property type="entry name" value="CXXC-TYPE ZINC FINGER PROTEIN 1"/>
    <property type="match status" value="1"/>
</dbReference>
<evidence type="ECO:0000313" key="8">
    <source>
        <dbReference type="EMBL" id="KAG9326941.1"/>
    </source>
</evidence>
<organism evidence="8 9">
    <name type="scientific">Mortierella alpina</name>
    <name type="common">Oleaginous fungus</name>
    <name type="synonym">Mortierella renispora</name>
    <dbReference type="NCBI Taxonomy" id="64518"/>
    <lineage>
        <taxon>Eukaryota</taxon>
        <taxon>Fungi</taxon>
        <taxon>Fungi incertae sedis</taxon>
        <taxon>Mucoromycota</taxon>
        <taxon>Mortierellomycotina</taxon>
        <taxon>Mortierellomycetes</taxon>
        <taxon>Mortierellales</taxon>
        <taxon>Mortierellaceae</taxon>
        <taxon>Mortierella</taxon>
    </lineage>
</organism>
<feature type="region of interest" description="Disordered" evidence="6">
    <location>
        <begin position="270"/>
        <end position="315"/>
    </location>
</feature>
<feature type="compositionally biased region" description="Polar residues" evidence="6">
    <location>
        <begin position="290"/>
        <end position="315"/>
    </location>
</feature>
<dbReference type="Gene3D" id="3.80.10.10">
    <property type="entry name" value="Ribonuclease Inhibitor"/>
    <property type="match status" value="1"/>
</dbReference>
<evidence type="ECO:0000256" key="6">
    <source>
        <dbReference type="SAM" id="MobiDB-lite"/>
    </source>
</evidence>
<dbReference type="Proteomes" id="UP000717515">
    <property type="component" value="Unassembled WGS sequence"/>
</dbReference>
<evidence type="ECO:0000256" key="1">
    <source>
        <dbReference type="ARBA" id="ARBA00004123"/>
    </source>
</evidence>
<dbReference type="GO" id="GO:0048188">
    <property type="term" value="C:Set1C/COMPASS complex"/>
    <property type="evidence" value="ECO:0007669"/>
    <property type="project" value="InterPro"/>
</dbReference>
<protein>
    <recommendedName>
        <fullName evidence="7">Zinc finger PHD-type domain-containing protein</fullName>
    </recommendedName>
</protein>
<evidence type="ECO:0000313" key="9">
    <source>
        <dbReference type="Proteomes" id="UP000717515"/>
    </source>
</evidence>
<feature type="domain" description="Zinc finger PHD-type" evidence="7">
    <location>
        <begin position="8"/>
        <end position="54"/>
    </location>
</feature>
<accession>A0A9P8ACC1</accession>
<dbReference type="Pfam" id="PF12937">
    <property type="entry name" value="F-box-like"/>
    <property type="match status" value="1"/>
</dbReference>
<comment type="subcellular location">
    <subcellularLocation>
        <location evidence="1">Nucleus</location>
    </subcellularLocation>
</comment>
<dbReference type="SMART" id="SM00249">
    <property type="entry name" value="PHD"/>
    <property type="match status" value="1"/>
</dbReference>
<dbReference type="InterPro" id="IPR013083">
    <property type="entry name" value="Znf_RING/FYVE/PHD"/>
</dbReference>
<dbReference type="SUPFAM" id="SSF81383">
    <property type="entry name" value="F-box domain"/>
    <property type="match status" value="1"/>
</dbReference>
<feature type="compositionally biased region" description="Low complexity" evidence="6">
    <location>
        <begin position="270"/>
        <end position="281"/>
    </location>
</feature>
<keyword evidence="3" id="KW-0863">Zinc-finger</keyword>
<name>A0A9P8ACC1_MORAP</name>
<evidence type="ECO:0000256" key="5">
    <source>
        <dbReference type="ARBA" id="ARBA00023242"/>
    </source>
</evidence>
<dbReference type="InterPro" id="IPR032675">
    <property type="entry name" value="LRR_dom_sf"/>
</dbReference>
<dbReference type="InterPro" id="IPR019787">
    <property type="entry name" value="Znf_PHD-finger"/>
</dbReference>
<dbReference type="InterPro" id="IPR011011">
    <property type="entry name" value="Znf_FYVE_PHD"/>
</dbReference>
<dbReference type="Gene3D" id="3.30.40.10">
    <property type="entry name" value="Zinc/RING finger domain, C3HC4 (zinc finger)"/>
    <property type="match status" value="1"/>
</dbReference>
<comment type="caution">
    <text evidence="8">The sequence shown here is derived from an EMBL/GenBank/DDBJ whole genome shotgun (WGS) entry which is preliminary data.</text>
</comment>
<evidence type="ECO:0000259" key="7">
    <source>
        <dbReference type="SMART" id="SM00249"/>
    </source>
</evidence>
<dbReference type="InterPro" id="IPR036047">
    <property type="entry name" value="F-box-like_dom_sf"/>
</dbReference>